<dbReference type="Proteomes" id="UP000231581">
    <property type="component" value="Unassembled WGS sequence"/>
</dbReference>
<sequence length="284" mass="31450">MLVSSVMKRFAYFATALVILLAALFAYVNRGSIRDTLNVWTKPKLPIAQEYTSSTGETSKQNTENMKEAPQKVYAEIQPVAVSDTLVWKGALPAEVNLAVPFLLQAPHQNWVEPFEDACEEASLIMVDAFYQGRHTNFAADEGEAALLKTVAYEDSIYGHNKNTNTREVARTAENYFGYHNVIIRKITSASDMKAVLANGYPIIVPADGRALENPNFRNGGPDYHMLVVKGYTKDGLWITNDPGTRNGPDYLYKQDVLLNAIHSFVEGNMEAGAKEIIVVLPNS</sequence>
<dbReference type="EMBL" id="PCSZ01000009">
    <property type="protein sequence ID" value="PIP60972.1"/>
    <property type="molecule type" value="Genomic_DNA"/>
</dbReference>
<dbReference type="InterPro" id="IPR039564">
    <property type="entry name" value="Peptidase_C39-like"/>
</dbReference>
<gene>
    <name evidence="2" type="ORF">COX00_00305</name>
</gene>
<feature type="domain" description="Peptidase C39-like" evidence="1">
    <location>
        <begin position="105"/>
        <end position="243"/>
    </location>
</feature>
<dbReference type="Pfam" id="PF13529">
    <property type="entry name" value="Peptidase_C39_2"/>
    <property type="match status" value="1"/>
</dbReference>
<evidence type="ECO:0000259" key="1">
    <source>
        <dbReference type="Pfam" id="PF13529"/>
    </source>
</evidence>
<dbReference type="AlphaFoldDB" id="A0A2H0BTI2"/>
<dbReference type="Gene3D" id="3.90.70.10">
    <property type="entry name" value="Cysteine proteinases"/>
    <property type="match status" value="1"/>
</dbReference>
<protein>
    <recommendedName>
        <fullName evidence="1">Peptidase C39-like domain-containing protein</fullName>
    </recommendedName>
</protein>
<proteinExistence type="predicted"/>
<comment type="caution">
    <text evidence="2">The sequence shown here is derived from an EMBL/GenBank/DDBJ whole genome shotgun (WGS) entry which is preliminary data.</text>
</comment>
<organism evidence="2 3">
    <name type="scientific">Candidatus Uhrbacteria bacterium CG22_combo_CG10-13_8_21_14_all_47_17</name>
    <dbReference type="NCBI Taxonomy" id="1975041"/>
    <lineage>
        <taxon>Bacteria</taxon>
        <taxon>Candidatus Uhriibacteriota</taxon>
    </lineage>
</organism>
<evidence type="ECO:0000313" key="2">
    <source>
        <dbReference type="EMBL" id="PIP60972.1"/>
    </source>
</evidence>
<accession>A0A2H0BTI2</accession>
<evidence type="ECO:0000313" key="3">
    <source>
        <dbReference type="Proteomes" id="UP000231581"/>
    </source>
</evidence>
<name>A0A2H0BTI2_9BACT</name>
<reference evidence="2 3" key="1">
    <citation type="submission" date="2017-09" db="EMBL/GenBank/DDBJ databases">
        <title>Depth-based differentiation of microbial function through sediment-hosted aquifers and enrichment of novel symbionts in the deep terrestrial subsurface.</title>
        <authorList>
            <person name="Probst A.J."/>
            <person name="Ladd B."/>
            <person name="Jarett J.K."/>
            <person name="Geller-Mcgrath D.E."/>
            <person name="Sieber C.M."/>
            <person name="Emerson J.B."/>
            <person name="Anantharaman K."/>
            <person name="Thomas B.C."/>
            <person name="Malmstrom R."/>
            <person name="Stieglmeier M."/>
            <person name="Klingl A."/>
            <person name="Woyke T."/>
            <person name="Ryan C.M."/>
            <person name="Banfield J.F."/>
        </authorList>
    </citation>
    <scope>NUCLEOTIDE SEQUENCE [LARGE SCALE GENOMIC DNA]</scope>
    <source>
        <strain evidence="2">CG22_combo_CG10-13_8_21_14_all_47_17</strain>
    </source>
</reference>